<proteinExistence type="inferred from homology"/>
<dbReference type="AlphaFoldDB" id="A0A937F6P3"/>
<accession>A0A937F6P3</accession>
<sequence length="139" mass="15744">MTLVRYNPLNNFVSGTFGDMIENFIREGAKGQETYTPAVDIFKNENSIELHLYTPGISKEDIKIDLSEDLLNISGERSLGEELRKSATQIESKYGSFKRSFKLSKEINIEKIDASYDNGILKITLPINPKKEARVIKVN</sequence>
<evidence type="ECO:0000256" key="2">
    <source>
        <dbReference type="RuleBase" id="RU003616"/>
    </source>
</evidence>
<dbReference type="Gene3D" id="2.60.40.790">
    <property type="match status" value="1"/>
</dbReference>
<protein>
    <submittedName>
        <fullName evidence="4">Hsp20/alpha crystallin family protein</fullName>
    </submittedName>
</protein>
<evidence type="ECO:0000256" key="1">
    <source>
        <dbReference type="PROSITE-ProRule" id="PRU00285"/>
    </source>
</evidence>
<dbReference type="Proteomes" id="UP000659388">
    <property type="component" value="Unassembled WGS sequence"/>
</dbReference>
<dbReference type="RefSeq" id="WP_202242232.1">
    <property type="nucleotide sequence ID" value="NZ_JAESIY010000001.1"/>
</dbReference>
<evidence type="ECO:0000313" key="4">
    <source>
        <dbReference type="EMBL" id="MBL3655078.1"/>
    </source>
</evidence>
<dbReference type="CDD" id="cd06464">
    <property type="entry name" value="ACD_sHsps-like"/>
    <property type="match status" value="1"/>
</dbReference>
<comment type="similarity">
    <text evidence="1 2">Belongs to the small heat shock protein (HSP20) family.</text>
</comment>
<comment type="caution">
    <text evidence="4">The sequence shown here is derived from an EMBL/GenBank/DDBJ whole genome shotgun (WGS) entry which is preliminary data.</text>
</comment>
<dbReference type="Pfam" id="PF00011">
    <property type="entry name" value="HSP20"/>
    <property type="match status" value="1"/>
</dbReference>
<evidence type="ECO:0000259" key="3">
    <source>
        <dbReference type="PROSITE" id="PS01031"/>
    </source>
</evidence>
<feature type="domain" description="SHSP" evidence="3">
    <location>
        <begin position="30"/>
        <end position="139"/>
    </location>
</feature>
<evidence type="ECO:0000313" key="5">
    <source>
        <dbReference type="Proteomes" id="UP000659388"/>
    </source>
</evidence>
<dbReference type="InterPro" id="IPR031107">
    <property type="entry name" value="Small_HSP"/>
</dbReference>
<dbReference type="PROSITE" id="PS01031">
    <property type="entry name" value="SHSP"/>
    <property type="match status" value="1"/>
</dbReference>
<dbReference type="InterPro" id="IPR008978">
    <property type="entry name" value="HSP20-like_chaperone"/>
</dbReference>
<name>A0A937F6P3_9BACT</name>
<dbReference type="SUPFAM" id="SSF49764">
    <property type="entry name" value="HSP20-like chaperones"/>
    <property type="match status" value="1"/>
</dbReference>
<organism evidence="4 5">
    <name type="scientific">Fulvivirga sediminis</name>
    <dbReference type="NCBI Taxonomy" id="2803949"/>
    <lineage>
        <taxon>Bacteria</taxon>
        <taxon>Pseudomonadati</taxon>
        <taxon>Bacteroidota</taxon>
        <taxon>Cytophagia</taxon>
        <taxon>Cytophagales</taxon>
        <taxon>Fulvivirgaceae</taxon>
        <taxon>Fulvivirga</taxon>
    </lineage>
</organism>
<dbReference type="InterPro" id="IPR002068">
    <property type="entry name" value="A-crystallin/Hsp20_dom"/>
</dbReference>
<reference evidence="4" key="1">
    <citation type="submission" date="2021-01" db="EMBL/GenBank/DDBJ databases">
        <title>Fulvivirga kasyanovii gen. nov., sp nov., a novel member of the phylum Bacteroidetes isolated from seawater in a mussel farm.</title>
        <authorList>
            <person name="Zhao L.-H."/>
            <person name="Wang Z.-J."/>
        </authorList>
    </citation>
    <scope>NUCLEOTIDE SEQUENCE</scope>
    <source>
        <strain evidence="4">2943</strain>
    </source>
</reference>
<keyword evidence="5" id="KW-1185">Reference proteome</keyword>
<dbReference type="PANTHER" id="PTHR11527">
    <property type="entry name" value="HEAT-SHOCK PROTEIN 20 FAMILY MEMBER"/>
    <property type="match status" value="1"/>
</dbReference>
<dbReference type="EMBL" id="JAESIY010000001">
    <property type="protein sequence ID" value="MBL3655078.1"/>
    <property type="molecule type" value="Genomic_DNA"/>
</dbReference>
<gene>
    <name evidence="4" type="ORF">JL102_02975</name>
</gene>